<evidence type="ECO:0000313" key="1">
    <source>
        <dbReference type="EMBL" id="SCU72678.1"/>
    </source>
</evidence>
<proteinExistence type="predicted"/>
<organism evidence="1 2">
    <name type="scientific">Trypanosoma equiperdum</name>
    <dbReference type="NCBI Taxonomy" id="5694"/>
    <lineage>
        <taxon>Eukaryota</taxon>
        <taxon>Discoba</taxon>
        <taxon>Euglenozoa</taxon>
        <taxon>Kinetoplastea</taxon>
        <taxon>Metakinetoplastina</taxon>
        <taxon>Trypanosomatida</taxon>
        <taxon>Trypanosomatidae</taxon>
        <taxon>Trypanosoma</taxon>
    </lineage>
</organism>
<dbReference type="RefSeq" id="XP_067083150.1">
    <property type="nucleotide sequence ID" value="XM_067227049.1"/>
</dbReference>
<dbReference type="VEuPathDB" id="TriTrypDB:TEOVI_000425600"/>
<evidence type="ECO:0000313" key="2">
    <source>
        <dbReference type="Proteomes" id="UP000195570"/>
    </source>
</evidence>
<dbReference type="EMBL" id="CZPT02001895">
    <property type="protein sequence ID" value="SCU72678.1"/>
    <property type="molecule type" value="Genomic_DNA"/>
</dbReference>
<keyword evidence="2" id="KW-1185">Reference proteome</keyword>
<protein>
    <submittedName>
        <fullName evidence="1">Uncharacterized protein</fullName>
    </submittedName>
</protein>
<dbReference type="AlphaFoldDB" id="A0A1G4IJH5"/>
<name>A0A1G4IJH5_TRYEQ</name>
<reference evidence="1" key="1">
    <citation type="submission" date="2016-09" db="EMBL/GenBank/DDBJ databases">
        <authorList>
            <person name="Hebert L."/>
            <person name="Moumen B."/>
        </authorList>
    </citation>
    <scope>NUCLEOTIDE SEQUENCE [LARGE SCALE GENOMIC DNA]</scope>
    <source>
        <strain evidence="1">OVI</strain>
    </source>
</reference>
<gene>
    <name evidence="1" type="ORF">TEOVI_000425600</name>
</gene>
<accession>A0A1G4IJH5</accession>
<dbReference type="Proteomes" id="UP000195570">
    <property type="component" value="Unassembled WGS sequence"/>
</dbReference>
<comment type="caution">
    <text evidence="1">The sequence shown here is derived from an EMBL/GenBank/DDBJ whole genome shotgun (WGS) entry which is preliminary data.</text>
</comment>
<dbReference type="GeneID" id="92378196"/>
<sequence>MVLKKKAGSGMPVVTVKWNKPQKLKYLLPALLPLGDKSPLRFLGGAGSAASTSSDPLAFPTYAKNTRRHTAAKMLY</sequence>